<dbReference type="Pfam" id="PF01973">
    <property type="entry name" value="MptE-like"/>
    <property type="match status" value="1"/>
</dbReference>
<name>A0A3D8ITM0_9HELI</name>
<proteinExistence type="predicted"/>
<evidence type="ECO:0000313" key="2">
    <source>
        <dbReference type="EMBL" id="RDU68562.1"/>
    </source>
</evidence>
<organism evidence="2 3">
    <name type="scientific">Helicobacter equorum</name>
    <dbReference type="NCBI Taxonomy" id="361872"/>
    <lineage>
        <taxon>Bacteria</taxon>
        <taxon>Pseudomonadati</taxon>
        <taxon>Campylobacterota</taxon>
        <taxon>Epsilonproteobacteria</taxon>
        <taxon>Campylobacterales</taxon>
        <taxon>Helicobacteraceae</taxon>
        <taxon>Helicobacter</taxon>
    </lineage>
</organism>
<dbReference type="PANTHER" id="PTHR41786">
    <property type="entry name" value="MOTILITY ACCESSORY FACTOR MAF"/>
    <property type="match status" value="1"/>
</dbReference>
<protein>
    <submittedName>
        <fullName evidence="2">Motility accessory factor</fullName>
    </submittedName>
</protein>
<dbReference type="OrthoDB" id="8867611at2"/>
<evidence type="ECO:0000259" key="1">
    <source>
        <dbReference type="Pfam" id="PF01973"/>
    </source>
</evidence>
<dbReference type="RefSeq" id="WP_115570505.1">
    <property type="nucleotide sequence ID" value="NZ_NXLT01000001.1"/>
</dbReference>
<keyword evidence="3" id="KW-1185">Reference proteome</keyword>
<sequence length="631" mass="71831">MQDFFALNLSALQKTSPNLAKRLQDVVPNTHYEVFLGDDVLNFNIIDTRDCAPIFVDSPLTQTNQKIVEFMPYAQYPYLYCFGLGNGVFYKVLLQNEYLKCVVVIEPELEILFIVLHLLDFSQEIAESRILFLDSQSTFQDVLLIFLQDTHTKIYSKLYNLHIFNAYYDRYATLSIEFNRYFIKALEHCVISVGNDSKDAITGIAHHIANLPKMLASPSLITLIKELRTKRVNQKSTAVIVSTGPSLSKQLPLLKQYQDYLTIFCIDASLPILAKEGIKPDVVFSLERVDLTARFYEETPKPCHKNVIFAITTIVHKRLADALEGDCVQWSMRPFGYTYYFGFNDYGYIGVGMSAANMAYEMVVYSKFTRCILIGQDLAFAKDGSSHAKNAVYGEREIAPKQDSQKVLLPAYGGEGMVESTNVWKLFLEFYEADIAQTPYKLEVINATEGGARIQGTIEMPFVKALESIDTSTKKQPLILTPPPLELIESNMTKAREKTREFLAFAREKKAKIEEVFLEVAGLIEDLEANKNDLENFDFTRISAALEHIESIKEFFYDKAFTTCFNDAIQSYIVHQEMEIAKIVVRIAQDDIALKAKQIDLLYAHKYWLFSLAGGIDCVIEVAQKSFSQWE</sequence>
<dbReference type="PANTHER" id="PTHR41786:SF1">
    <property type="entry name" value="6-HYDROXYMETHYLPTERIN DIPHOSPHOKINASE MPTE-LIKE DOMAIN-CONTAINING PROTEIN"/>
    <property type="match status" value="1"/>
</dbReference>
<evidence type="ECO:0000313" key="3">
    <source>
        <dbReference type="Proteomes" id="UP000256514"/>
    </source>
</evidence>
<dbReference type="AlphaFoldDB" id="A0A3D8ITM0"/>
<dbReference type="InterPro" id="IPR002826">
    <property type="entry name" value="MptE-like"/>
</dbReference>
<feature type="domain" description="6-hydroxymethylpterin diphosphokinase MptE-like" evidence="1">
    <location>
        <begin position="206"/>
        <end position="382"/>
    </location>
</feature>
<dbReference type="EMBL" id="NXLT01000001">
    <property type="protein sequence ID" value="RDU68562.1"/>
    <property type="molecule type" value="Genomic_DNA"/>
</dbReference>
<dbReference type="Proteomes" id="UP000256514">
    <property type="component" value="Unassembled WGS sequence"/>
</dbReference>
<gene>
    <name evidence="2" type="ORF">CQA54_01810</name>
</gene>
<reference evidence="2 3" key="1">
    <citation type="submission" date="2018-04" db="EMBL/GenBank/DDBJ databases">
        <title>Novel Campyloabacter and Helicobacter Species and Strains.</title>
        <authorList>
            <person name="Mannion A.J."/>
            <person name="Shen Z."/>
            <person name="Fox J.G."/>
        </authorList>
    </citation>
    <scope>NUCLEOTIDE SEQUENCE [LARGE SCALE GENOMIC DNA]</scope>
    <source>
        <strain evidence="2 3">MIT 12-6600</strain>
    </source>
</reference>
<comment type="caution">
    <text evidence="2">The sequence shown here is derived from an EMBL/GenBank/DDBJ whole genome shotgun (WGS) entry which is preliminary data.</text>
</comment>
<accession>A0A3D8ITM0</accession>